<evidence type="ECO:0000313" key="10">
    <source>
        <dbReference type="RefSeq" id="XP_022093218.1"/>
    </source>
</evidence>
<keyword evidence="8" id="KW-1185">Reference proteome</keyword>
<evidence type="ECO:0000256" key="4">
    <source>
        <dbReference type="ARBA" id="ARBA00023157"/>
    </source>
</evidence>
<evidence type="ECO:0000256" key="2">
    <source>
        <dbReference type="ARBA" id="ARBA00022801"/>
    </source>
</evidence>
<dbReference type="InterPro" id="IPR033116">
    <property type="entry name" value="TRYPSIN_SER"/>
</dbReference>
<evidence type="ECO:0000256" key="1">
    <source>
        <dbReference type="ARBA" id="ARBA00022670"/>
    </source>
</evidence>
<evidence type="ECO:0000259" key="7">
    <source>
        <dbReference type="PROSITE" id="PS50240"/>
    </source>
</evidence>
<dbReference type="GO" id="GO:0006508">
    <property type="term" value="P:proteolysis"/>
    <property type="evidence" value="ECO:0007669"/>
    <property type="project" value="UniProtKB-KW"/>
</dbReference>
<evidence type="ECO:0000256" key="3">
    <source>
        <dbReference type="ARBA" id="ARBA00022825"/>
    </source>
</evidence>
<dbReference type="PROSITE" id="PS50240">
    <property type="entry name" value="TRYPSIN_DOM"/>
    <property type="match status" value="1"/>
</dbReference>
<dbReference type="SMART" id="SM00020">
    <property type="entry name" value="Tryp_SPc"/>
    <property type="match status" value="1"/>
</dbReference>
<dbReference type="GO" id="GO:0004252">
    <property type="term" value="F:serine-type endopeptidase activity"/>
    <property type="evidence" value="ECO:0007669"/>
    <property type="project" value="InterPro"/>
</dbReference>
<dbReference type="PROSITE" id="PS50068">
    <property type="entry name" value="LDLRA_2"/>
    <property type="match status" value="1"/>
</dbReference>
<dbReference type="InterPro" id="IPR001254">
    <property type="entry name" value="Trypsin_dom"/>
</dbReference>
<dbReference type="RefSeq" id="XP_022093215.1">
    <property type="nucleotide sequence ID" value="XM_022237523.1"/>
</dbReference>
<dbReference type="Pfam" id="PF00057">
    <property type="entry name" value="Ldl_recept_a"/>
    <property type="match status" value="1"/>
</dbReference>
<dbReference type="Proteomes" id="UP000694845">
    <property type="component" value="Unplaced"/>
</dbReference>
<dbReference type="InterPro" id="IPR018114">
    <property type="entry name" value="TRYPSIN_HIS"/>
</dbReference>
<keyword evidence="3 6" id="KW-0720">Serine protease</keyword>
<dbReference type="RefSeq" id="XP_022093218.1">
    <property type="nucleotide sequence ID" value="XM_022237526.1"/>
</dbReference>
<dbReference type="SUPFAM" id="SSF50494">
    <property type="entry name" value="Trypsin-like serine proteases"/>
    <property type="match status" value="1"/>
</dbReference>
<dbReference type="GeneID" id="110980646"/>
<dbReference type="SUPFAM" id="SSF57424">
    <property type="entry name" value="LDL receptor-like module"/>
    <property type="match status" value="1"/>
</dbReference>
<evidence type="ECO:0000313" key="9">
    <source>
        <dbReference type="RefSeq" id="XP_022093215.1"/>
    </source>
</evidence>
<dbReference type="Pfam" id="PF00089">
    <property type="entry name" value="Trypsin"/>
    <property type="match status" value="1"/>
</dbReference>
<dbReference type="PROSITE" id="PS00134">
    <property type="entry name" value="TRYPSIN_HIS"/>
    <property type="match status" value="1"/>
</dbReference>
<dbReference type="InterPro" id="IPR036055">
    <property type="entry name" value="LDL_receptor-like_sf"/>
</dbReference>
<dbReference type="InterPro" id="IPR002172">
    <property type="entry name" value="LDrepeatLR_classA_rpt"/>
</dbReference>
<dbReference type="PANTHER" id="PTHR24252">
    <property type="entry name" value="ACROSIN-RELATED"/>
    <property type="match status" value="1"/>
</dbReference>
<dbReference type="AlphaFoldDB" id="A0A8B7YIZ7"/>
<comment type="caution">
    <text evidence="5">Lacks conserved residue(s) required for the propagation of feature annotation.</text>
</comment>
<dbReference type="InterPro" id="IPR001314">
    <property type="entry name" value="Peptidase_S1A"/>
</dbReference>
<proteinExistence type="predicted"/>
<dbReference type="Gene3D" id="2.40.10.10">
    <property type="entry name" value="Trypsin-like serine proteases"/>
    <property type="match status" value="1"/>
</dbReference>
<dbReference type="FunFam" id="2.40.10.10:FF:000003">
    <property type="entry name" value="Transmembrane serine protease 3"/>
    <property type="match status" value="1"/>
</dbReference>
<protein>
    <submittedName>
        <fullName evidence="9 10">Chymotrypsin-like elastase family member 2A isoform X1</fullName>
    </submittedName>
</protein>
<dbReference type="InterPro" id="IPR009003">
    <property type="entry name" value="Peptidase_S1_PA"/>
</dbReference>
<name>A0A8B7YIZ7_ACAPL</name>
<feature type="disulfide bond" evidence="5">
    <location>
        <begin position="107"/>
        <end position="122"/>
    </location>
</feature>
<organism evidence="8 10">
    <name type="scientific">Acanthaster planci</name>
    <name type="common">Crown-of-thorns starfish</name>
    <dbReference type="NCBI Taxonomy" id="133434"/>
    <lineage>
        <taxon>Eukaryota</taxon>
        <taxon>Metazoa</taxon>
        <taxon>Echinodermata</taxon>
        <taxon>Eleutherozoa</taxon>
        <taxon>Asterozoa</taxon>
        <taxon>Asteroidea</taxon>
        <taxon>Valvatacea</taxon>
        <taxon>Valvatida</taxon>
        <taxon>Acanthasteridae</taxon>
        <taxon>Acanthaster</taxon>
    </lineage>
</organism>
<sequence length="413" mass="46710">MQMRNVRYRVGVVFHFLDHSPAYYASRLRVRKELSKELHNRYFSQDHRLETREPCTLPCFRGRLFLATCKCICRRYWRGIYCQERICKPWQRGCTSKTQCVNKLKFCDRVKDCYDGSDEDNCSCTSKVCDHGGRLDKVTCTCSCTSDWTGEHCRTPSPSADCGMRQVDKSRIIGGHTADIEHYPWQVQLRYQSARSTWYFVCGGTLISPQHVVTAAHCVVDKLPTRWRVYLGRKKRQKGGEKIRDVTKVFVHEQYDVLKDTNDIALMVLNIPVSFTGRIQMACLPWQPVQQFSSDSACFISGWGSIAYGGILPYNLQAAQVVLIPQSQCADIIDLTDSMICASESLNLLGQVDACQGDSGGPLSCAAVDTQGYLRWYVVGITSYGFGCGTPGLPGVYTKVSEFTVWLEEKMNS</sequence>
<dbReference type="CDD" id="cd00112">
    <property type="entry name" value="LDLa"/>
    <property type="match status" value="1"/>
</dbReference>
<dbReference type="PRINTS" id="PR00722">
    <property type="entry name" value="CHYMOTRYPSIN"/>
</dbReference>
<dbReference type="KEGG" id="aplc:110980646"/>
<dbReference type="InterPro" id="IPR043504">
    <property type="entry name" value="Peptidase_S1_PA_chymotrypsin"/>
</dbReference>
<evidence type="ECO:0000256" key="6">
    <source>
        <dbReference type="RuleBase" id="RU363034"/>
    </source>
</evidence>
<dbReference type="CDD" id="cd00190">
    <property type="entry name" value="Tryp_SPc"/>
    <property type="match status" value="1"/>
</dbReference>
<dbReference type="OrthoDB" id="6380398at2759"/>
<dbReference type="PROSITE" id="PS00135">
    <property type="entry name" value="TRYPSIN_SER"/>
    <property type="match status" value="1"/>
</dbReference>
<feature type="domain" description="Peptidase S1" evidence="7">
    <location>
        <begin position="172"/>
        <end position="412"/>
    </location>
</feature>
<evidence type="ECO:0000256" key="5">
    <source>
        <dbReference type="PROSITE-ProRule" id="PRU00124"/>
    </source>
</evidence>
<keyword evidence="1 6" id="KW-0645">Protease</keyword>
<dbReference type="Gene3D" id="4.10.400.10">
    <property type="entry name" value="Low-density Lipoprotein Receptor"/>
    <property type="match status" value="1"/>
</dbReference>
<keyword evidence="2 6" id="KW-0378">Hydrolase</keyword>
<dbReference type="SMART" id="SM00192">
    <property type="entry name" value="LDLa"/>
    <property type="match status" value="1"/>
</dbReference>
<dbReference type="RefSeq" id="XP_022093219.1">
    <property type="nucleotide sequence ID" value="XM_022237527.1"/>
</dbReference>
<gene>
    <name evidence="9 10 11" type="primary">LOC110980646</name>
</gene>
<evidence type="ECO:0000313" key="11">
    <source>
        <dbReference type="RefSeq" id="XP_022093219.1"/>
    </source>
</evidence>
<evidence type="ECO:0000313" key="8">
    <source>
        <dbReference type="Proteomes" id="UP000694845"/>
    </source>
</evidence>
<keyword evidence="4 5" id="KW-1015">Disulfide bond</keyword>
<accession>A0A8B7YIZ7</accession>
<dbReference type="PANTHER" id="PTHR24252:SF7">
    <property type="entry name" value="HYALIN"/>
    <property type="match status" value="1"/>
</dbReference>
<reference evidence="9 10" key="1">
    <citation type="submission" date="2025-04" db="UniProtKB">
        <authorList>
            <consortium name="RefSeq"/>
        </authorList>
    </citation>
    <scope>IDENTIFICATION</scope>
</reference>